<dbReference type="AlphaFoldDB" id="A0A1U7J6R1"/>
<keyword evidence="3" id="KW-1185">Reference proteome</keyword>
<dbReference type="Pfam" id="PF04230">
    <property type="entry name" value="PS_pyruv_trans"/>
    <property type="match status" value="1"/>
</dbReference>
<reference evidence="2 3" key="1">
    <citation type="submission" date="2016-11" db="EMBL/GenBank/DDBJ databases">
        <title>Draft Genome Sequences of Nine Cyanobacterial Strains from Diverse Habitats.</title>
        <authorList>
            <person name="Zhu T."/>
            <person name="Hou S."/>
            <person name="Lu X."/>
            <person name="Hess W.R."/>
        </authorList>
    </citation>
    <scope>NUCLEOTIDE SEQUENCE [LARGE SCALE GENOMIC DNA]</scope>
    <source>
        <strain evidence="2 3">NIES-30</strain>
    </source>
</reference>
<comment type="caution">
    <text evidence="2">The sequence shown here is derived from an EMBL/GenBank/DDBJ whole genome shotgun (WGS) entry which is preliminary data.</text>
</comment>
<dbReference type="STRING" id="549789.NIES30_10350"/>
<gene>
    <name evidence="2" type="ORF">NIES30_10350</name>
</gene>
<dbReference type="InterPro" id="IPR007345">
    <property type="entry name" value="Polysacch_pyruvyl_Trfase"/>
</dbReference>
<evidence type="ECO:0000313" key="3">
    <source>
        <dbReference type="Proteomes" id="UP000185557"/>
    </source>
</evidence>
<protein>
    <recommendedName>
        <fullName evidence="1">Polysaccharide pyruvyl transferase domain-containing protein</fullName>
    </recommendedName>
</protein>
<name>A0A1U7J6R1_9CYAN</name>
<evidence type="ECO:0000259" key="1">
    <source>
        <dbReference type="Pfam" id="PF04230"/>
    </source>
</evidence>
<organism evidence="2 3">
    <name type="scientific">Phormidium tenue NIES-30</name>
    <dbReference type="NCBI Taxonomy" id="549789"/>
    <lineage>
        <taxon>Bacteria</taxon>
        <taxon>Bacillati</taxon>
        <taxon>Cyanobacteriota</taxon>
        <taxon>Cyanophyceae</taxon>
        <taxon>Oscillatoriophycideae</taxon>
        <taxon>Oscillatoriales</taxon>
        <taxon>Oscillatoriaceae</taxon>
        <taxon>Phormidium</taxon>
    </lineage>
</organism>
<feature type="domain" description="Polysaccharide pyruvyl transferase" evidence="1">
    <location>
        <begin position="19"/>
        <end position="259"/>
    </location>
</feature>
<dbReference type="EMBL" id="MRCG01000006">
    <property type="protein sequence ID" value="OKH48504.1"/>
    <property type="molecule type" value="Genomic_DNA"/>
</dbReference>
<evidence type="ECO:0000313" key="2">
    <source>
        <dbReference type="EMBL" id="OKH48504.1"/>
    </source>
</evidence>
<accession>A0A1U7J6R1</accession>
<dbReference type="Proteomes" id="UP000185557">
    <property type="component" value="Unassembled WGS sequence"/>
</dbReference>
<sequence length="320" mass="36864">MAQKKKIIFALTPPAHLNNIGDHAQVIAIRNWLKKHFPNLPVIELDKEESKYYLAALKKLVSDDDLIIFQSGGNLGERGMWTERFRRLLISSFPNNKIVNLPQSIQFSDTQYGNQEKENTRRIYGEHPDLVMIARDSMSEIIAQELFSKALVFKMPDFVLALPPRNVSKSATAPKILLCLRHDDQSALTDDSRRNIEKLIPYECSSFDTETDFPIAKKLQEKVVTETLDKFCEFDAIVTDRFHGLIFSIVCRKPCIVVPTVDHKLTYGIQWFSELPFIRLAKNHDEIPHLLEECMAIEERNTPDWNSLYFDQIPRMAGIS</sequence>
<proteinExistence type="predicted"/>